<dbReference type="Proteomes" id="UP000207598">
    <property type="component" value="Unassembled WGS sequence"/>
</dbReference>
<reference evidence="2 3" key="1">
    <citation type="submission" date="2017-05" db="EMBL/GenBank/DDBJ databases">
        <authorList>
            <person name="Song R."/>
            <person name="Chenine A.L."/>
            <person name="Ruprecht R.M."/>
        </authorList>
    </citation>
    <scope>NUCLEOTIDE SEQUENCE [LARGE SCALE GENOMIC DNA]</scope>
    <source>
        <strain evidence="2 3">CECT 8898</strain>
    </source>
</reference>
<proteinExistence type="predicted"/>
<feature type="signal peptide" evidence="1">
    <location>
        <begin position="1"/>
        <end position="22"/>
    </location>
</feature>
<evidence type="ECO:0000313" key="2">
    <source>
        <dbReference type="EMBL" id="SMX38271.1"/>
    </source>
</evidence>
<dbReference type="EMBL" id="FXYF01000003">
    <property type="protein sequence ID" value="SMX38271.1"/>
    <property type="molecule type" value="Genomic_DNA"/>
</dbReference>
<dbReference type="AlphaFoldDB" id="A0A238K5U3"/>
<evidence type="ECO:0000313" key="3">
    <source>
        <dbReference type="Proteomes" id="UP000207598"/>
    </source>
</evidence>
<keyword evidence="1" id="KW-0732">Signal</keyword>
<sequence>MYSSRFSALLASLVVFASPTLAETVSAKGVGHGASSTQAMPVSEGLVAVHVSTMYKHFETENPNNPFAAATGPCFGAILIDKGAVSGDGLCHYTDGDGDVAVIRWTAKGLSAEGRTQGEWMVKGGTGKWASITGGGTFDAGGQGDDYTNVVDGELTLN</sequence>
<gene>
    <name evidence="2" type="ORF">MAA8898_01460</name>
</gene>
<organism evidence="2 3">
    <name type="scientific">Maliponia aquimaris</name>
    <dbReference type="NCBI Taxonomy" id="1673631"/>
    <lineage>
        <taxon>Bacteria</taxon>
        <taxon>Pseudomonadati</taxon>
        <taxon>Pseudomonadota</taxon>
        <taxon>Alphaproteobacteria</taxon>
        <taxon>Rhodobacterales</taxon>
        <taxon>Paracoccaceae</taxon>
        <taxon>Maliponia</taxon>
    </lineage>
</organism>
<name>A0A238K5U3_9RHOB</name>
<feature type="chain" id="PRO_5013099446" evidence="1">
    <location>
        <begin position="23"/>
        <end position="158"/>
    </location>
</feature>
<dbReference type="RefSeq" id="WP_141194813.1">
    <property type="nucleotide sequence ID" value="NZ_FXYF01000003.1"/>
</dbReference>
<keyword evidence="3" id="KW-1185">Reference proteome</keyword>
<evidence type="ECO:0000256" key="1">
    <source>
        <dbReference type="SAM" id="SignalP"/>
    </source>
</evidence>
<accession>A0A238K5U3</accession>
<dbReference type="OrthoDB" id="7862633at2"/>
<protein>
    <submittedName>
        <fullName evidence="2">Uncharacterized protein</fullName>
    </submittedName>
</protein>